<evidence type="ECO:0000313" key="1">
    <source>
        <dbReference type="EMBL" id="GAH32125.1"/>
    </source>
</evidence>
<reference evidence="1" key="1">
    <citation type="journal article" date="2014" name="Front. Microbiol.">
        <title>High frequency of phylogenetically diverse reductive dehalogenase-homologous genes in deep subseafloor sedimentary metagenomes.</title>
        <authorList>
            <person name="Kawai M."/>
            <person name="Futagami T."/>
            <person name="Toyoda A."/>
            <person name="Takaki Y."/>
            <person name="Nishi S."/>
            <person name="Hori S."/>
            <person name="Arai W."/>
            <person name="Tsubouchi T."/>
            <person name="Morono Y."/>
            <person name="Uchiyama I."/>
            <person name="Ito T."/>
            <person name="Fujiyama A."/>
            <person name="Inagaki F."/>
            <person name="Takami H."/>
        </authorList>
    </citation>
    <scope>NUCLEOTIDE SEQUENCE</scope>
    <source>
        <strain evidence="1">Expedition CK06-06</strain>
    </source>
</reference>
<dbReference type="EMBL" id="BARU01011643">
    <property type="protein sequence ID" value="GAH32125.1"/>
    <property type="molecule type" value="Genomic_DNA"/>
</dbReference>
<gene>
    <name evidence="1" type="ORF">S03H2_21788</name>
</gene>
<proteinExistence type="predicted"/>
<name>X1FHX6_9ZZZZ</name>
<protein>
    <submittedName>
        <fullName evidence="1">Uncharacterized protein</fullName>
    </submittedName>
</protein>
<feature type="non-terminal residue" evidence="1">
    <location>
        <position position="1"/>
    </location>
</feature>
<organism evidence="1">
    <name type="scientific">marine sediment metagenome</name>
    <dbReference type="NCBI Taxonomy" id="412755"/>
    <lineage>
        <taxon>unclassified sequences</taxon>
        <taxon>metagenomes</taxon>
        <taxon>ecological metagenomes</taxon>
    </lineage>
</organism>
<accession>X1FHX6</accession>
<feature type="non-terminal residue" evidence="1">
    <location>
        <position position="265"/>
    </location>
</feature>
<sequence length="265" mass="31574">GEKMSEIRKRRADECYKECKGDCLVEGSIRLHPEYCKYCKKVKEIEGSNQSKKIKTKSINKKKESLSKELEIPKGTITKFKYPYLLATYPFFKDTTKFYKLLVKHTIDEEESLENIAYGMYGEYKIISYRNPKLMDIKVLLVNIYLSDLYKARGYEISVKEFLKHLKLESTGYYRNEILKAQHFLKNTTFITPIIDFKTGKKYGIHEWSILAEFKFHDEKKRKYHFEILLGDSFYKNIQKDYKLIELKKVLKLSYIALNLYLFLT</sequence>
<dbReference type="AlphaFoldDB" id="X1FHX6"/>
<comment type="caution">
    <text evidence="1">The sequence shown here is derived from an EMBL/GenBank/DDBJ whole genome shotgun (WGS) entry which is preliminary data.</text>
</comment>